<gene>
    <name evidence="1" type="ORF">AS026_29445</name>
</gene>
<proteinExistence type="predicted"/>
<accession>A0A109K282</accession>
<name>A0A109K282_9HYPH</name>
<evidence type="ECO:0000313" key="1">
    <source>
        <dbReference type="EMBL" id="KWV59129.1"/>
    </source>
</evidence>
<reference evidence="1 2" key="1">
    <citation type="submission" date="2015-11" db="EMBL/GenBank/DDBJ databases">
        <title>Draft Genome Sequence of the Strain BR 10423 (Rhizobium sp.) isolated from nodules of Mimosa pudica.</title>
        <authorList>
            <person name="Barauna A.C."/>
            <person name="Zilli J.E."/>
            <person name="Simoes-Araujo J.L."/>
            <person name="Reis V.M."/>
            <person name="James E.K."/>
            <person name="Reis F.B.Jr."/>
            <person name="Rouws L.F."/>
            <person name="Passos S.R."/>
            <person name="Gois S.R."/>
        </authorList>
    </citation>
    <scope>NUCLEOTIDE SEQUENCE [LARGE SCALE GENOMIC DNA]</scope>
    <source>
        <strain evidence="1 2">BR10423</strain>
    </source>
</reference>
<dbReference type="EMBL" id="LNCD01000016">
    <property type="protein sequence ID" value="KWV59129.1"/>
    <property type="molecule type" value="Genomic_DNA"/>
</dbReference>
<keyword evidence="2" id="KW-1185">Reference proteome</keyword>
<dbReference type="AlphaFoldDB" id="A0A109K282"/>
<organism evidence="1 2">
    <name type="scientific">Rhizobium altiplani</name>
    <dbReference type="NCBI Taxonomy" id="1864509"/>
    <lineage>
        <taxon>Bacteria</taxon>
        <taxon>Pseudomonadati</taxon>
        <taxon>Pseudomonadota</taxon>
        <taxon>Alphaproteobacteria</taxon>
        <taxon>Hyphomicrobiales</taxon>
        <taxon>Rhizobiaceae</taxon>
        <taxon>Rhizobium/Agrobacterium group</taxon>
        <taxon>Rhizobium</taxon>
    </lineage>
</organism>
<dbReference type="Proteomes" id="UP000068164">
    <property type="component" value="Unassembled WGS sequence"/>
</dbReference>
<dbReference type="RefSeq" id="WP_062368631.1">
    <property type="nucleotide sequence ID" value="NZ_LNCD01000016.1"/>
</dbReference>
<comment type="caution">
    <text evidence="1">The sequence shown here is derived from an EMBL/GenBank/DDBJ whole genome shotgun (WGS) entry which is preliminary data.</text>
</comment>
<evidence type="ECO:0000313" key="2">
    <source>
        <dbReference type="Proteomes" id="UP000068164"/>
    </source>
</evidence>
<sequence length="74" mass="7774">MDEPAEHGNSPAPCRKKARVADIGDGHLRAVNEAAAGLAVIRQLEADESAAMALAQVRLRPLAAGWLFGPEISD</sequence>
<protein>
    <submittedName>
        <fullName evidence="1">Uncharacterized protein</fullName>
    </submittedName>
</protein>